<accession>A0ABP6BXW3</accession>
<evidence type="ECO:0000313" key="14">
    <source>
        <dbReference type="EMBL" id="GAA2593018.1"/>
    </source>
</evidence>
<comment type="catalytic activity">
    <reaction evidence="11">
        <text>precorrin-2 + NAD(+) = sirohydrochlorin + NADH + 2 H(+)</text>
        <dbReference type="Rhea" id="RHEA:15613"/>
        <dbReference type="ChEBI" id="CHEBI:15378"/>
        <dbReference type="ChEBI" id="CHEBI:57540"/>
        <dbReference type="ChEBI" id="CHEBI:57945"/>
        <dbReference type="ChEBI" id="CHEBI:58351"/>
        <dbReference type="ChEBI" id="CHEBI:58827"/>
        <dbReference type="EC" id="1.3.1.76"/>
    </reaction>
</comment>
<keyword evidence="5" id="KW-0949">S-adenosyl-L-methionine</keyword>
<evidence type="ECO:0000256" key="11">
    <source>
        <dbReference type="ARBA" id="ARBA00047561"/>
    </source>
</evidence>
<keyword evidence="9" id="KW-0627">Porphyrin biosynthesis</keyword>
<dbReference type="PROSITE" id="PS00840">
    <property type="entry name" value="SUMT_2"/>
    <property type="match status" value="1"/>
</dbReference>
<dbReference type="SUPFAM" id="SSF51735">
    <property type="entry name" value="NAD(P)-binding Rossmann-fold domains"/>
    <property type="match status" value="1"/>
</dbReference>
<keyword evidence="15" id="KW-1185">Reference proteome</keyword>
<keyword evidence="7" id="KW-0520">NAD</keyword>
<dbReference type="Gene3D" id="3.40.50.720">
    <property type="entry name" value="NAD(P)-binding Rossmann-like Domain"/>
    <property type="match status" value="1"/>
</dbReference>
<dbReference type="Gene3D" id="3.40.1010.10">
    <property type="entry name" value="Cobalt-precorrin-4 Transmethylase, Domain 1"/>
    <property type="match status" value="1"/>
</dbReference>
<keyword evidence="10" id="KW-0511">Multifunctional enzyme</keyword>
<dbReference type="PANTHER" id="PTHR45790:SF3">
    <property type="entry name" value="S-ADENOSYL-L-METHIONINE-DEPENDENT UROPORPHYRINOGEN III METHYLTRANSFERASE, CHLOROPLASTIC"/>
    <property type="match status" value="1"/>
</dbReference>
<dbReference type="InterPro" id="IPR003043">
    <property type="entry name" value="Uropor_MeTrfase_CS"/>
</dbReference>
<dbReference type="NCBIfam" id="TIGR01470">
    <property type="entry name" value="cysG_Nterm"/>
    <property type="match status" value="1"/>
</dbReference>
<gene>
    <name evidence="14" type="primary">cobA</name>
    <name evidence="14" type="ORF">GCM10009863_02550</name>
</gene>
<evidence type="ECO:0000256" key="4">
    <source>
        <dbReference type="ARBA" id="ARBA00022679"/>
    </source>
</evidence>
<evidence type="ECO:0000256" key="12">
    <source>
        <dbReference type="RuleBase" id="RU003960"/>
    </source>
</evidence>
<proteinExistence type="inferred from homology"/>
<dbReference type="Pfam" id="PF13241">
    <property type="entry name" value="NAD_binding_7"/>
    <property type="match status" value="1"/>
</dbReference>
<dbReference type="InterPro" id="IPR012409">
    <property type="entry name" value="Sirohaem_synth"/>
</dbReference>
<dbReference type="SUPFAM" id="SSF53790">
    <property type="entry name" value="Tetrapyrrole methylase"/>
    <property type="match status" value="1"/>
</dbReference>
<comment type="pathway">
    <text evidence="1">Porphyrin-containing compound metabolism; siroheme biosynthesis; sirohydrochlorin from precorrin-2: step 1/1.</text>
</comment>
<evidence type="ECO:0000256" key="6">
    <source>
        <dbReference type="ARBA" id="ARBA00023002"/>
    </source>
</evidence>
<comment type="similarity">
    <text evidence="12">Belongs to the precorrin methyltransferase family.</text>
</comment>
<evidence type="ECO:0000256" key="9">
    <source>
        <dbReference type="ARBA" id="ARBA00023244"/>
    </source>
</evidence>
<organism evidence="14 15">
    <name type="scientific">Streptomyces axinellae</name>
    <dbReference type="NCBI Taxonomy" id="552788"/>
    <lineage>
        <taxon>Bacteria</taxon>
        <taxon>Bacillati</taxon>
        <taxon>Actinomycetota</taxon>
        <taxon>Actinomycetes</taxon>
        <taxon>Kitasatosporales</taxon>
        <taxon>Streptomycetaceae</taxon>
        <taxon>Streptomyces</taxon>
    </lineage>
</organism>
<dbReference type="NCBIfam" id="NF004790">
    <property type="entry name" value="PRK06136.1"/>
    <property type="match status" value="1"/>
</dbReference>
<dbReference type="Gene3D" id="3.30.950.10">
    <property type="entry name" value="Methyltransferase, Cobalt-precorrin-4 Transmethylase, Domain 2"/>
    <property type="match status" value="1"/>
</dbReference>
<name>A0ABP6BXW3_9ACTN</name>
<evidence type="ECO:0000256" key="7">
    <source>
        <dbReference type="ARBA" id="ARBA00023027"/>
    </source>
</evidence>
<evidence type="ECO:0000256" key="3">
    <source>
        <dbReference type="ARBA" id="ARBA00022603"/>
    </source>
</evidence>
<keyword evidence="2" id="KW-0169">Cobalamin biosynthesis</keyword>
<evidence type="ECO:0000256" key="1">
    <source>
        <dbReference type="ARBA" id="ARBA00005010"/>
    </source>
</evidence>
<dbReference type="PANTHER" id="PTHR45790">
    <property type="entry name" value="SIROHEME SYNTHASE-RELATED"/>
    <property type="match status" value="1"/>
</dbReference>
<dbReference type="RefSeq" id="WP_344561218.1">
    <property type="nucleotide sequence ID" value="NZ_BAAARJ010000001.1"/>
</dbReference>
<dbReference type="Proteomes" id="UP001501447">
    <property type="component" value="Unassembled WGS sequence"/>
</dbReference>
<dbReference type="InterPro" id="IPR035996">
    <property type="entry name" value="4pyrrol_Methylase_sf"/>
</dbReference>
<keyword evidence="6" id="KW-0560">Oxidoreductase</keyword>
<dbReference type="InterPro" id="IPR036291">
    <property type="entry name" value="NAD(P)-bd_dom_sf"/>
</dbReference>
<reference evidence="15" key="1">
    <citation type="journal article" date="2019" name="Int. J. Syst. Evol. Microbiol.">
        <title>The Global Catalogue of Microorganisms (GCM) 10K type strain sequencing project: providing services to taxonomists for standard genome sequencing and annotation.</title>
        <authorList>
            <consortium name="The Broad Institute Genomics Platform"/>
            <consortium name="The Broad Institute Genome Sequencing Center for Infectious Disease"/>
            <person name="Wu L."/>
            <person name="Ma J."/>
        </authorList>
    </citation>
    <scope>NUCLEOTIDE SEQUENCE [LARGE SCALE GENOMIC DNA]</scope>
    <source>
        <strain evidence="15">JCM 16373</strain>
    </source>
</reference>
<dbReference type="InterPro" id="IPR000878">
    <property type="entry name" value="4pyrrol_Mease"/>
</dbReference>
<dbReference type="EMBL" id="BAAARJ010000001">
    <property type="protein sequence ID" value="GAA2593018.1"/>
    <property type="molecule type" value="Genomic_DNA"/>
</dbReference>
<dbReference type="Pfam" id="PF00590">
    <property type="entry name" value="TP_methylase"/>
    <property type="match status" value="1"/>
</dbReference>
<dbReference type="CDD" id="cd11642">
    <property type="entry name" value="SUMT"/>
    <property type="match status" value="1"/>
</dbReference>
<evidence type="ECO:0000256" key="5">
    <source>
        <dbReference type="ARBA" id="ARBA00022691"/>
    </source>
</evidence>
<comment type="caution">
    <text evidence="14">The sequence shown here is derived from an EMBL/GenBank/DDBJ whole genome shotgun (WGS) entry which is preliminary data.</text>
</comment>
<dbReference type="InterPro" id="IPR006366">
    <property type="entry name" value="CobA/CysG_C"/>
</dbReference>
<evidence type="ECO:0000259" key="13">
    <source>
        <dbReference type="Pfam" id="PF00590"/>
    </source>
</evidence>
<evidence type="ECO:0000256" key="10">
    <source>
        <dbReference type="ARBA" id="ARBA00023268"/>
    </source>
</evidence>
<keyword evidence="3 12" id="KW-0489">Methyltransferase</keyword>
<dbReference type="NCBIfam" id="TIGR01469">
    <property type="entry name" value="cobA_cysG_Cterm"/>
    <property type="match status" value="1"/>
</dbReference>
<dbReference type="InterPro" id="IPR014776">
    <property type="entry name" value="4pyrrole_Mease_sub2"/>
</dbReference>
<keyword evidence="8" id="KW-0456">Lyase</keyword>
<keyword evidence="4 12" id="KW-0808">Transferase</keyword>
<evidence type="ECO:0000313" key="15">
    <source>
        <dbReference type="Proteomes" id="UP001501447"/>
    </source>
</evidence>
<protein>
    <submittedName>
        <fullName evidence="14">Uroporphyrinogen-III C-methyltransferase</fullName>
    </submittedName>
</protein>
<evidence type="ECO:0000256" key="8">
    <source>
        <dbReference type="ARBA" id="ARBA00023239"/>
    </source>
</evidence>
<feature type="domain" description="Tetrapyrrole methylase" evidence="13">
    <location>
        <begin position="177"/>
        <end position="388"/>
    </location>
</feature>
<sequence length="429" mass="44149">MPETPAYPVGLRLAGRRVVLAGGGTVAQRRLPALLAAGADVTLIAPEVTPSVEAMAEAGEITWERRTYRDGDLAAAWYALAATDEPAVNAAIAAEAETRRIWCVRTDEADEGSAWTPATGRTEGVTVAVLTSGAPGVPEGAAGRDPRRAAAVRDAIVAGLSDGTLVARRNRPRAPGVALVGGGPGDPDLITVRGRRLLAEADVVVADRLGPRDLLDELPPHVEVIDAAKIPYGRAMAQEAINAALVAHAKEGKAVVRLKGGDPFVFGRGMEEAEQLAAEGIEVTVVPGISSSISVPGAVGIPVTHRGVAHEFTVVSGHVAPEDPRSLVDWPALARLRGTLVLLMAVENLGAIAAALRAHGRPDDTPVAMIQEGTMATERRVDATLATAADRAAAEGVRPPAVVVIGEVVGVGPYAPGAPAASRDSGTRR</sequence>
<evidence type="ECO:0000256" key="2">
    <source>
        <dbReference type="ARBA" id="ARBA00022573"/>
    </source>
</evidence>
<dbReference type="InterPro" id="IPR050161">
    <property type="entry name" value="Siro_Cobalamin_biosynth"/>
</dbReference>
<dbReference type="InterPro" id="IPR006367">
    <property type="entry name" value="Sirohaem_synthase_N"/>
</dbReference>
<dbReference type="InterPro" id="IPR014777">
    <property type="entry name" value="4pyrrole_Mease_sub1"/>
</dbReference>
<dbReference type="PIRSF" id="PIRSF036426">
    <property type="entry name" value="Sirohaem_synth"/>
    <property type="match status" value="1"/>
</dbReference>